<evidence type="ECO:0000256" key="1">
    <source>
        <dbReference type="ARBA" id="ARBA00023180"/>
    </source>
</evidence>
<protein>
    <submittedName>
        <fullName evidence="3">COesterase domain-containing protein</fullName>
    </submittedName>
</protein>
<keyword evidence="4" id="KW-1185">Reference proteome</keyword>
<dbReference type="Gene3D" id="3.40.50.1820">
    <property type="entry name" value="alpha/beta hydrolase"/>
    <property type="match status" value="1"/>
</dbReference>
<dbReference type="Pfam" id="PF00135">
    <property type="entry name" value="COesterase"/>
    <property type="match status" value="1"/>
</dbReference>
<sequence length="119" mass="14036">MIKITSEITNINRVNVRLQPGTVCGVQSKDARVRRYMCRMWTNFARYGNPTPPQDQSLHFRWSAVPPMEPDSTVPFRLPYLRINAEPEMAFDPDKERIEFWRKIYDEHNGGFHNPKSKL</sequence>
<reference evidence="3" key="2">
    <citation type="submission" date="2020-05" db="UniProtKB">
        <authorList>
            <consortium name="EnsemblMetazoa"/>
        </authorList>
    </citation>
    <scope>IDENTIFICATION</scope>
    <source>
        <strain evidence="3">WRAIR2</strain>
    </source>
</reference>
<dbReference type="STRING" id="7168.A0A182N7N3"/>
<name>A0A182N7N3_9DIPT</name>
<proteinExistence type="predicted"/>
<dbReference type="Proteomes" id="UP000075884">
    <property type="component" value="Unassembled WGS sequence"/>
</dbReference>
<keyword evidence="1" id="KW-0325">Glycoprotein</keyword>
<dbReference type="EnsemblMetazoa" id="ADIR003657-RA">
    <property type="protein sequence ID" value="ADIR003657-PA"/>
    <property type="gene ID" value="ADIR003657"/>
</dbReference>
<dbReference type="InterPro" id="IPR002018">
    <property type="entry name" value="CarbesteraseB"/>
</dbReference>
<organism evidence="3 4">
    <name type="scientific">Anopheles dirus</name>
    <dbReference type="NCBI Taxonomy" id="7168"/>
    <lineage>
        <taxon>Eukaryota</taxon>
        <taxon>Metazoa</taxon>
        <taxon>Ecdysozoa</taxon>
        <taxon>Arthropoda</taxon>
        <taxon>Hexapoda</taxon>
        <taxon>Insecta</taxon>
        <taxon>Pterygota</taxon>
        <taxon>Neoptera</taxon>
        <taxon>Endopterygota</taxon>
        <taxon>Diptera</taxon>
        <taxon>Nematocera</taxon>
        <taxon>Culicoidea</taxon>
        <taxon>Culicidae</taxon>
        <taxon>Anophelinae</taxon>
        <taxon>Anopheles</taxon>
    </lineage>
</organism>
<reference evidence="4" key="1">
    <citation type="submission" date="2013-03" db="EMBL/GenBank/DDBJ databases">
        <title>The Genome Sequence of Anopheles dirus WRAIR2.</title>
        <authorList>
            <consortium name="The Broad Institute Genomics Platform"/>
            <person name="Neafsey D.E."/>
            <person name="Walton C."/>
            <person name="Walker B."/>
            <person name="Young S.K."/>
            <person name="Zeng Q."/>
            <person name="Gargeya S."/>
            <person name="Fitzgerald M."/>
            <person name="Haas B."/>
            <person name="Abouelleil A."/>
            <person name="Allen A.W."/>
            <person name="Alvarado L."/>
            <person name="Arachchi H.M."/>
            <person name="Berlin A.M."/>
            <person name="Chapman S.B."/>
            <person name="Gainer-Dewar J."/>
            <person name="Goldberg J."/>
            <person name="Griggs A."/>
            <person name="Gujja S."/>
            <person name="Hansen M."/>
            <person name="Howarth C."/>
            <person name="Imamovic A."/>
            <person name="Ireland A."/>
            <person name="Larimer J."/>
            <person name="McCowan C."/>
            <person name="Murphy C."/>
            <person name="Pearson M."/>
            <person name="Poon T.W."/>
            <person name="Priest M."/>
            <person name="Roberts A."/>
            <person name="Saif S."/>
            <person name="Shea T."/>
            <person name="Sisk P."/>
            <person name="Sykes S."/>
            <person name="Wortman J."/>
            <person name="Nusbaum C."/>
            <person name="Birren B."/>
        </authorList>
    </citation>
    <scope>NUCLEOTIDE SEQUENCE [LARGE SCALE GENOMIC DNA]</scope>
    <source>
        <strain evidence="4">WRAIR2</strain>
    </source>
</reference>
<accession>A0A182N7N3</accession>
<dbReference type="VEuPathDB" id="VectorBase:ADIR003657"/>
<evidence type="ECO:0000313" key="3">
    <source>
        <dbReference type="EnsemblMetazoa" id="ADIR003657-PA"/>
    </source>
</evidence>
<evidence type="ECO:0000313" key="4">
    <source>
        <dbReference type="Proteomes" id="UP000075884"/>
    </source>
</evidence>
<dbReference type="InterPro" id="IPR029058">
    <property type="entry name" value="AB_hydrolase_fold"/>
</dbReference>
<dbReference type="AlphaFoldDB" id="A0A182N7N3"/>
<dbReference type="SUPFAM" id="SSF53474">
    <property type="entry name" value="alpha/beta-Hydrolases"/>
    <property type="match status" value="1"/>
</dbReference>
<evidence type="ECO:0000259" key="2">
    <source>
        <dbReference type="Pfam" id="PF00135"/>
    </source>
</evidence>
<feature type="domain" description="Carboxylesterase type B" evidence="2">
    <location>
        <begin position="27"/>
        <end position="101"/>
    </location>
</feature>